<dbReference type="PANTHER" id="PTHR39673">
    <property type="entry name" value="TUNGSTEN FORMYLMETHANOFURAN DEHYDROGENASE, SUBUNIT C (FWDC)"/>
    <property type="match status" value="1"/>
</dbReference>
<dbReference type="EMBL" id="DVLT01000046">
    <property type="protein sequence ID" value="HIU03059.1"/>
    <property type="molecule type" value="Genomic_DNA"/>
</dbReference>
<comment type="caution">
    <text evidence="2">The sequence shown here is derived from an EMBL/GenBank/DDBJ whole genome shotgun (WGS) entry which is preliminary data.</text>
</comment>
<feature type="domain" description="Glutamate synthase alpha subunit C-terminal" evidence="1">
    <location>
        <begin position="25"/>
        <end position="176"/>
    </location>
</feature>
<reference evidence="2" key="1">
    <citation type="submission" date="2020-10" db="EMBL/GenBank/DDBJ databases">
        <authorList>
            <person name="Gilroy R."/>
        </authorList>
    </citation>
    <scope>NUCLEOTIDE SEQUENCE</scope>
    <source>
        <strain evidence="2">CHK187-14744</strain>
    </source>
</reference>
<protein>
    <submittedName>
        <fullName evidence="2">Glutamate synthase</fullName>
    </submittedName>
</protein>
<dbReference type="PANTHER" id="PTHR39673:SF5">
    <property type="entry name" value="TUNGSTEN-CONTAINING FORMYLMETHANOFURAN DEHYDROGENASE 2 SUBUNIT C"/>
    <property type="match status" value="1"/>
</dbReference>
<evidence type="ECO:0000259" key="1">
    <source>
        <dbReference type="Pfam" id="PF01493"/>
    </source>
</evidence>
<dbReference type="InterPro" id="IPR036485">
    <property type="entry name" value="Glu_synth_asu_C_sf"/>
</dbReference>
<dbReference type="Gene3D" id="2.160.20.60">
    <property type="entry name" value="Glutamate synthase, alpha subunit, C-terminal domain"/>
    <property type="match status" value="1"/>
</dbReference>
<dbReference type="SUPFAM" id="SSF69336">
    <property type="entry name" value="Alpha subunit of glutamate synthase, C-terminal domain"/>
    <property type="match status" value="1"/>
</dbReference>
<dbReference type="Proteomes" id="UP000824164">
    <property type="component" value="Unassembled WGS sequence"/>
</dbReference>
<dbReference type="InterPro" id="IPR002489">
    <property type="entry name" value="Glu_synth_asu_C"/>
</dbReference>
<gene>
    <name evidence="2" type="ORF">IAB63_07385</name>
</gene>
<dbReference type="Pfam" id="PF01493">
    <property type="entry name" value="GXGXG"/>
    <property type="match status" value="1"/>
</dbReference>
<evidence type="ECO:0000313" key="3">
    <source>
        <dbReference type="Proteomes" id="UP000824164"/>
    </source>
</evidence>
<reference evidence="2" key="2">
    <citation type="journal article" date="2021" name="PeerJ">
        <title>Extensive microbial diversity within the chicken gut microbiome revealed by metagenomics and culture.</title>
        <authorList>
            <person name="Gilroy R."/>
            <person name="Ravi A."/>
            <person name="Getino M."/>
            <person name="Pursley I."/>
            <person name="Horton D.L."/>
            <person name="Alikhan N.F."/>
            <person name="Baker D."/>
            <person name="Gharbi K."/>
            <person name="Hall N."/>
            <person name="Watson M."/>
            <person name="Adriaenssens E.M."/>
            <person name="Foster-Nyarko E."/>
            <person name="Jarju S."/>
            <person name="Secka A."/>
            <person name="Antonio M."/>
            <person name="Oren A."/>
            <person name="Chaudhuri R.R."/>
            <person name="La Ragione R."/>
            <person name="Hildebrand F."/>
            <person name="Pallen M.J."/>
        </authorList>
    </citation>
    <scope>NUCLEOTIDE SEQUENCE</scope>
    <source>
        <strain evidence="2">CHK187-14744</strain>
    </source>
</reference>
<proteinExistence type="predicted"/>
<name>A0A9D1HGY2_9FIRM</name>
<organism evidence="2 3">
    <name type="scientific">Candidatus Onthocola gallistercoris</name>
    <dbReference type="NCBI Taxonomy" id="2840876"/>
    <lineage>
        <taxon>Bacteria</taxon>
        <taxon>Bacillati</taxon>
        <taxon>Bacillota</taxon>
        <taxon>Bacilli</taxon>
        <taxon>Candidatus Onthocola</taxon>
    </lineage>
</organism>
<dbReference type="GO" id="GO:0016491">
    <property type="term" value="F:oxidoreductase activity"/>
    <property type="evidence" value="ECO:0007669"/>
    <property type="project" value="InterPro"/>
</dbReference>
<sequence>MRIDASNKSYKELNAAILKNPDPNTQITGCCGQRYIADGFSGKKIEIFGTPGNALGAYMDSGEIFVHGDVQDAVGDTMNDGRIYVDGMAGDAVGYAMRGGEIFIHGNVGYRAGIHMKAYGQKRPLMIVGGCAGSFLGEYQAGGTIVVLGLNAGSEPPVSYFCGMGMHGGAIYLRTKILPADLSDRIVASEVTRKDMWELMPKLEHFCNIFGENLNEILKTPFYKLTPDSGNPYKQLYVANYQ</sequence>
<evidence type="ECO:0000313" key="2">
    <source>
        <dbReference type="EMBL" id="HIU03059.1"/>
    </source>
</evidence>
<accession>A0A9D1HGY2</accession>
<dbReference type="AlphaFoldDB" id="A0A9D1HGY2"/>